<sequence>MKFNYFIVNFIKIFVLVYSDFPCIEKNLSLNCQIDNNRIDQTFYNYIYNSQSDFINLDFKSQFYLEKDLLANKQSNKILSIKNLIGFQHDSTSPLVFLSLFKEVHIEHSVFIFYKNEFVINDDCSPNLTILNTISLFLHETVLFPFPVCPFLFFTMLRNFYLSKMTPNNSLQFKKINNLTNPDYKYVSKIIIEKSNIRLDSNLLNPTIFNEISQLEIRDSFVETIEDDLFTDNSDLNTFYIDNFSFLTKNNLNWMTNLSLKKSFNEFDNCYQMIYDLSRYNYRVKRLYLILNESLNNYDYPEKDFCLFGNFPHKNLVFPIIHTKRPLNCSCTVIWLLLNWKILDQFNYFKEVQMNTSSVSKCFVNIDQSIQKCNFPRRLKLCGLKRDINKFHFKCDLKKRYYQKGCFEKMIIVYSFFFIGAFGILLKVLSLVILKDRVFKENMFKFMKIEIWFEILSLSTLFFNATINYSIDLFVSMNIPSCDLDYRSTNLYLTILKIYPINFITFTSITCATISNMIMVFDRYLYICNNDLLINSMLKILEKDNFGTERDLENLSDLKIFFERVVVDLDGAYSLNEYSRIQKIWERDTRDIKSTVLNSFNFPTSSLKNGLSPCKIKSINREHSFFKTSYFFEFDLWRELCQNKICSNKRFKLSINGIFLLNEALQSKEFNCWIRESFNYFKSESSKKINAPFWNGEFICLEKECRELYKLSILNEPEQGKNFEIIMIAKNQDVNSLHQNKIKPKLKFYGETRLRTNLDIVVNGTQNVLAKVNNGIEEELNGKYENVHAAVLRKIKSEHKNKEVLSKDLLYDTLATKNMVHGFNLSEKKPSKLNDYIQNICADPYVDENIGIISYEHRLNDTDNTGTIKNDSEYGKYFTSYKKKILEEIKSYDHEAESTTKVTELNEFYCPSLVEIIDNYMHILPLWTGICLTNLKYPKMSPYYEKEITRLTNNGVENWFKILKNDILQKNKFVKPSILIGRHAPYMQSVLNKVVDKKEISKYLIIEETSLDACTEWFDKKNSKSSYHDSINIKKLKKNESLNSSIKESHNENIESKKSTHIEAHKIEKFQRFNLRTFTQHMPSWGGSFYDQNKMQKIVLINTCTIDNFLMGFWVSTKLSKNLTDQLLQNSENNDTYKSIQMIVNAFNVKDWSRGK</sequence>
<keyword evidence="4" id="KW-1185">Reference proteome</keyword>
<feature type="transmembrane region" description="Helical" evidence="1">
    <location>
        <begin position="451"/>
        <end position="471"/>
    </location>
</feature>
<protein>
    <submittedName>
        <fullName evidence="3">Uncharacterized protein</fullName>
    </submittedName>
</protein>
<evidence type="ECO:0000256" key="2">
    <source>
        <dbReference type="SAM" id="SignalP"/>
    </source>
</evidence>
<dbReference type="AlphaFoldDB" id="A0A814F5F3"/>
<keyword evidence="1" id="KW-1133">Transmembrane helix</keyword>
<organism evidence="3 4">
    <name type="scientific">Brachionus calyciflorus</name>
    <dbReference type="NCBI Taxonomy" id="104777"/>
    <lineage>
        <taxon>Eukaryota</taxon>
        <taxon>Metazoa</taxon>
        <taxon>Spiralia</taxon>
        <taxon>Gnathifera</taxon>
        <taxon>Rotifera</taxon>
        <taxon>Eurotatoria</taxon>
        <taxon>Monogononta</taxon>
        <taxon>Pseudotrocha</taxon>
        <taxon>Ploima</taxon>
        <taxon>Brachionidae</taxon>
        <taxon>Brachionus</taxon>
    </lineage>
</organism>
<dbReference type="Proteomes" id="UP000663879">
    <property type="component" value="Unassembled WGS sequence"/>
</dbReference>
<evidence type="ECO:0000313" key="3">
    <source>
        <dbReference type="EMBL" id="CAF0975266.1"/>
    </source>
</evidence>
<dbReference type="EMBL" id="CAJNOC010003268">
    <property type="protein sequence ID" value="CAF0975266.1"/>
    <property type="molecule type" value="Genomic_DNA"/>
</dbReference>
<proteinExistence type="predicted"/>
<keyword evidence="1" id="KW-0472">Membrane</keyword>
<keyword evidence="2" id="KW-0732">Signal</keyword>
<reference evidence="3" key="1">
    <citation type="submission" date="2021-02" db="EMBL/GenBank/DDBJ databases">
        <authorList>
            <person name="Nowell W R."/>
        </authorList>
    </citation>
    <scope>NUCLEOTIDE SEQUENCE</scope>
    <source>
        <strain evidence="3">Ploen Becks lab</strain>
    </source>
</reference>
<feature type="signal peptide" evidence="2">
    <location>
        <begin position="1"/>
        <end position="19"/>
    </location>
</feature>
<evidence type="ECO:0000256" key="1">
    <source>
        <dbReference type="SAM" id="Phobius"/>
    </source>
</evidence>
<name>A0A814F5F3_9BILA</name>
<comment type="caution">
    <text evidence="3">The sequence shown here is derived from an EMBL/GenBank/DDBJ whole genome shotgun (WGS) entry which is preliminary data.</text>
</comment>
<dbReference type="OrthoDB" id="413122at2759"/>
<gene>
    <name evidence="3" type="ORF">OXX778_LOCUS15136</name>
</gene>
<evidence type="ECO:0000313" key="4">
    <source>
        <dbReference type="Proteomes" id="UP000663879"/>
    </source>
</evidence>
<accession>A0A814F5F3</accession>
<feature type="chain" id="PRO_5032697595" evidence="2">
    <location>
        <begin position="20"/>
        <end position="1156"/>
    </location>
</feature>
<keyword evidence="1" id="KW-0812">Transmembrane</keyword>
<feature type="transmembrane region" description="Helical" evidence="1">
    <location>
        <begin position="491"/>
        <end position="514"/>
    </location>
</feature>
<feature type="transmembrane region" description="Helical" evidence="1">
    <location>
        <begin position="411"/>
        <end position="430"/>
    </location>
</feature>